<keyword evidence="1" id="KW-0175">Coiled coil</keyword>
<feature type="coiled-coil region" evidence="1">
    <location>
        <begin position="276"/>
        <end position="348"/>
    </location>
</feature>
<keyword evidence="4" id="KW-1185">Reference proteome</keyword>
<accession>A0A8J2SP64</accession>
<feature type="compositionally biased region" description="Low complexity" evidence="2">
    <location>
        <begin position="265"/>
        <end position="274"/>
    </location>
</feature>
<comment type="caution">
    <text evidence="3">The sequence shown here is derived from an EMBL/GenBank/DDBJ whole genome shotgun (WGS) entry which is preliminary data.</text>
</comment>
<dbReference type="Proteomes" id="UP000789595">
    <property type="component" value="Unassembled WGS sequence"/>
</dbReference>
<dbReference type="AlphaFoldDB" id="A0A8J2SP64"/>
<sequence>MSQEEEYEEDFAAKYDGVFAGEADGDDDESEGDEEDYGDEFEGAEPAMPDPRAEDGSMGSGRPGAADDGSMGSGRPGAAVGRDRGGEAPTDAYGRPMSRQSPPGTRDGGFDPEASRLNRQLRRQLEAFQDENEQLREQLDALQRKEADRRAARVARHEFSTTQLQDEIYDLSTKIVGEGEKNRLLAETLTKVTAERDTLVADAESTKKYLVGRISRGEKTTDAYKNVTTLQLVELRERSMELEGRQSKTIISKRSVASEEPSEAPPASSEPTPEGNEAVAAAIKRLEGEIAKLRGKLRHSEDEKTSLRAELRGALAAGDDVRALKHKATELLARGKAEKDQRQKAEAEAKLTGKKVAALSDHVEKLMVHLKHEVGAKAQVTDQLRRAEKDLDTAKLRSRTLARRNNAREKFVLELKEGSKILEDQLKLMDRRYLELRAKLDWTRQHAETQVKRAKKAASTLRAKWALATNSSQGLLDEVQLPAPGTLTQQSHFPPETIDTGTKKSVHF</sequence>
<feature type="region of interest" description="Disordered" evidence="2">
    <location>
        <begin position="485"/>
        <end position="508"/>
    </location>
</feature>
<name>A0A8J2SP64_9STRA</name>
<proteinExistence type="predicted"/>
<feature type="compositionally biased region" description="Acidic residues" evidence="2">
    <location>
        <begin position="1"/>
        <end position="10"/>
    </location>
</feature>
<gene>
    <name evidence="3" type="ORF">PECAL_2P32190</name>
</gene>
<dbReference type="OrthoDB" id="68966at2759"/>
<dbReference type="EMBL" id="CAKKNE010000002">
    <property type="protein sequence ID" value="CAH0370069.1"/>
    <property type="molecule type" value="Genomic_DNA"/>
</dbReference>
<protein>
    <submittedName>
        <fullName evidence="3">Uncharacterized protein</fullName>
    </submittedName>
</protein>
<feature type="compositionally biased region" description="Acidic residues" evidence="2">
    <location>
        <begin position="23"/>
        <end position="43"/>
    </location>
</feature>
<feature type="region of interest" description="Disordered" evidence="2">
    <location>
        <begin position="243"/>
        <end position="276"/>
    </location>
</feature>
<feature type="coiled-coil region" evidence="1">
    <location>
        <begin position="377"/>
        <end position="464"/>
    </location>
</feature>
<evidence type="ECO:0000256" key="2">
    <source>
        <dbReference type="SAM" id="MobiDB-lite"/>
    </source>
</evidence>
<evidence type="ECO:0000313" key="4">
    <source>
        <dbReference type="Proteomes" id="UP000789595"/>
    </source>
</evidence>
<organism evidence="3 4">
    <name type="scientific">Pelagomonas calceolata</name>
    <dbReference type="NCBI Taxonomy" id="35677"/>
    <lineage>
        <taxon>Eukaryota</taxon>
        <taxon>Sar</taxon>
        <taxon>Stramenopiles</taxon>
        <taxon>Ochrophyta</taxon>
        <taxon>Pelagophyceae</taxon>
        <taxon>Pelagomonadales</taxon>
        <taxon>Pelagomonadaceae</taxon>
        <taxon>Pelagomonas</taxon>
    </lineage>
</organism>
<evidence type="ECO:0000256" key="1">
    <source>
        <dbReference type="SAM" id="Coils"/>
    </source>
</evidence>
<evidence type="ECO:0000313" key="3">
    <source>
        <dbReference type="EMBL" id="CAH0370069.1"/>
    </source>
</evidence>
<feature type="region of interest" description="Disordered" evidence="2">
    <location>
        <begin position="1"/>
        <end position="132"/>
    </location>
</feature>
<reference evidence="3" key="1">
    <citation type="submission" date="2021-11" db="EMBL/GenBank/DDBJ databases">
        <authorList>
            <consortium name="Genoscope - CEA"/>
            <person name="William W."/>
        </authorList>
    </citation>
    <scope>NUCLEOTIDE SEQUENCE</scope>
</reference>